<keyword evidence="1" id="KW-0812">Transmembrane</keyword>
<evidence type="ECO:0000313" key="2">
    <source>
        <dbReference type="EMBL" id="SDP71836.1"/>
    </source>
</evidence>
<organism evidence="2 3">
    <name type="scientific">Desulforhopalus singaporensis</name>
    <dbReference type="NCBI Taxonomy" id="91360"/>
    <lineage>
        <taxon>Bacteria</taxon>
        <taxon>Pseudomonadati</taxon>
        <taxon>Thermodesulfobacteriota</taxon>
        <taxon>Desulfobulbia</taxon>
        <taxon>Desulfobulbales</taxon>
        <taxon>Desulfocapsaceae</taxon>
        <taxon>Desulforhopalus</taxon>
    </lineage>
</organism>
<proteinExistence type="predicted"/>
<evidence type="ECO:0000256" key="1">
    <source>
        <dbReference type="SAM" id="Phobius"/>
    </source>
</evidence>
<accession>A0A1H0V1B7</accession>
<protein>
    <submittedName>
        <fullName evidence="2">Uncharacterized protein</fullName>
    </submittedName>
</protein>
<dbReference type="STRING" id="91360.SAMN05660330_03804"/>
<sequence length="79" mass="8523">MILIFATVSGNGGVVDVKPTPLYRVNLSYFSAGLIMNFAALMAIVVWKKGYLRHGGLQLLSVFILTPAFLVIEILVAVA</sequence>
<keyword evidence="1" id="KW-1133">Transmembrane helix</keyword>
<feature type="transmembrane region" description="Helical" evidence="1">
    <location>
        <begin position="59"/>
        <end position="78"/>
    </location>
</feature>
<dbReference type="Proteomes" id="UP000199073">
    <property type="component" value="Unassembled WGS sequence"/>
</dbReference>
<reference evidence="2 3" key="1">
    <citation type="submission" date="2016-10" db="EMBL/GenBank/DDBJ databases">
        <authorList>
            <person name="de Groot N.N."/>
        </authorList>
    </citation>
    <scope>NUCLEOTIDE SEQUENCE [LARGE SCALE GENOMIC DNA]</scope>
    <source>
        <strain evidence="2 3">DSM 12130</strain>
    </source>
</reference>
<name>A0A1H0V1B7_9BACT</name>
<dbReference type="AlphaFoldDB" id="A0A1H0V1B7"/>
<evidence type="ECO:0000313" key="3">
    <source>
        <dbReference type="Proteomes" id="UP000199073"/>
    </source>
</evidence>
<keyword evidence="1" id="KW-0472">Membrane</keyword>
<keyword evidence="3" id="KW-1185">Reference proteome</keyword>
<feature type="transmembrane region" description="Helical" evidence="1">
    <location>
        <begin position="27"/>
        <end position="47"/>
    </location>
</feature>
<dbReference type="EMBL" id="FNJI01000038">
    <property type="protein sequence ID" value="SDP71836.1"/>
    <property type="molecule type" value="Genomic_DNA"/>
</dbReference>
<gene>
    <name evidence="2" type="ORF">SAMN05660330_03804</name>
</gene>